<dbReference type="InterPro" id="IPR013225">
    <property type="entry name" value="PaaX_C"/>
</dbReference>
<proteinExistence type="predicted"/>
<dbReference type="Gene3D" id="1.10.10.10">
    <property type="entry name" value="Winged helix-like DNA-binding domain superfamily/Winged helix DNA-binding domain"/>
    <property type="match status" value="1"/>
</dbReference>
<dbReference type="Proteomes" id="UP000520767">
    <property type="component" value="Unassembled WGS sequence"/>
</dbReference>
<dbReference type="PANTHER" id="PTHR30319:SF1">
    <property type="entry name" value="TRANSCRIPTIONAL REPRESSOR PAAX"/>
    <property type="match status" value="1"/>
</dbReference>
<dbReference type="Gene3D" id="1.20.58.1460">
    <property type="match status" value="1"/>
</dbReference>
<protein>
    <submittedName>
        <fullName evidence="4">Phenylacetic acid degradation operon negative regulatory protein</fullName>
    </submittedName>
</protein>
<evidence type="ECO:0000259" key="2">
    <source>
        <dbReference type="Pfam" id="PF08223"/>
    </source>
</evidence>
<dbReference type="PIRSF" id="PIRSF020623">
    <property type="entry name" value="PaaX"/>
    <property type="match status" value="1"/>
</dbReference>
<evidence type="ECO:0000313" key="5">
    <source>
        <dbReference type="Proteomes" id="UP000520767"/>
    </source>
</evidence>
<accession>A0A7W7Q123</accession>
<gene>
    <name evidence="4" type="ORF">FHR82_001244</name>
</gene>
<feature type="domain" description="Transcriptional repressor PaaX-like C-terminal" evidence="2">
    <location>
        <begin position="173"/>
        <end position="253"/>
    </location>
</feature>
<dbReference type="InterPro" id="IPR048846">
    <property type="entry name" value="PaaX-like_central"/>
</dbReference>
<evidence type="ECO:0000313" key="4">
    <source>
        <dbReference type="EMBL" id="MBB4905034.1"/>
    </source>
</evidence>
<dbReference type="RefSeq" id="WP_311770903.1">
    <property type="nucleotide sequence ID" value="NZ_JACHJQ010000001.1"/>
</dbReference>
<feature type="domain" description="Transcriptional repressor PaaX-like N-terminal" evidence="1">
    <location>
        <begin position="4"/>
        <end position="70"/>
    </location>
</feature>
<dbReference type="InterPro" id="IPR036388">
    <property type="entry name" value="WH-like_DNA-bd_sf"/>
</dbReference>
<evidence type="ECO:0000259" key="3">
    <source>
        <dbReference type="Pfam" id="PF20803"/>
    </source>
</evidence>
<dbReference type="Gene3D" id="3.30.70.2650">
    <property type="match status" value="1"/>
</dbReference>
<dbReference type="InterPro" id="IPR012906">
    <property type="entry name" value="PaaX-like_N"/>
</dbReference>
<feature type="domain" description="Transcriptional repressor PaaX-like central Cas2-like" evidence="3">
    <location>
        <begin position="92"/>
        <end position="162"/>
    </location>
</feature>
<dbReference type="Pfam" id="PF07848">
    <property type="entry name" value="PaaX"/>
    <property type="match status" value="1"/>
</dbReference>
<dbReference type="Pfam" id="PF08223">
    <property type="entry name" value="PaaX_C"/>
    <property type="match status" value="1"/>
</dbReference>
<dbReference type="GO" id="GO:0006351">
    <property type="term" value="P:DNA-templated transcription"/>
    <property type="evidence" value="ECO:0007669"/>
    <property type="project" value="InterPro"/>
</dbReference>
<dbReference type="InterPro" id="IPR036390">
    <property type="entry name" value="WH_DNA-bd_sf"/>
</dbReference>
<dbReference type="Pfam" id="PF20803">
    <property type="entry name" value="PaaX_M"/>
    <property type="match status" value="1"/>
</dbReference>
<dbReference type="EMBL" id="JACHJQ010000001">
    <property type="protein sequence ID" value="MBB4905034.1"/>
    <property type="molecule type" value="Genomic_DNA"/>
</dbReference>
<organism evidence="4 5">
    <name type="scientific">Actinophytocola algeriensis</name>
    <dbReference type="NCBI Taxonomy" id="1768010"/>
    <lineage>
        <taxon>Bacteria</taxon>
        <taxon>Bacillati</taxon>
        <taxon>Actinomycetota</taxon>
        <taxon>Actinomycetes</taxon>
        <taxon>Pseudonocardiales</taxon>
        <taxon>Pseudonocardiaceae</taxon>
    </lineage>
</organism>
<comment type="caution">
    <text evidence="4">The sequence shown here is derived from an EMBL/GenBank/DDBJ whole genome shotgun (WGS) entry which is preliminary data.</text>
</comment>
<keyword evidence="5" id="KW-1185">Reference proteome</keyword>
<dbReference type="InterPro" id="IPR011965">
    <property type="entry name" value="PaaX_trns_reg"/>
</dbReference>
<dbReference type="AlphaFoldDB" id="A0A7W7Q123"/>
<sequence>MSPRPQSLMLTLLGDHLYGRDLCVFSGSVIEVLGRVGVSEHATRSTLTRMVNKGLLYRQKEGRRMYFGLTPLAANVLRDGHTRIWRTGAVNEDWDGTWTLLGFSLPEAWQRQRHDLRAKLAWAGFGPLQGGLWIAPGHVQVDDIVASLGLSAHVRIFRATVDSDVAQLVEDAYDLTPIADSYREFLTHWTDPQPYEHDPLAAHLSIVTEWLRIIRKDPRLPVRHLPEDWPAIAAQKSFHDIESVLATPAAELAKELLDTRPAG</sequence>
<name>A0A7W7Q123_9PSEU</name>
<reference evidence="4 5" key="1">
    <citation type="submission" date="2020-08" db="EMBL/GenBank/DDBJ databases">
        <title>Genomic Encyclopedia of Type Strains, Phase III (KMG-III): the genomes of soil and plant-associated and newly described type strains.</title>
        <authorList>
            <person name="Whitman W."/>
        </authorList>
    </citation>
    <scope>NUCLEOTIDE SEQUENCE [LARGE SCALE GENOMIC DNA]</scope>
    <source>
        <strain evidence="4 5">CECT 8960</strain>
    </source>
</reference>
<evidence type="ECO:0000259" key="1">
    <source>
        <dbReference type="Pfam" id="PF07848"/>
    </source>
</evidence>
<dbReference type="SUPFAM" id="SSF46785">
    <property type="entry name" value="Winged helix' DNA-binding domain"/>
    <property type="match status" value="1"/>
</dbReference>
<dbReference type="PANTHER" id="PTHR30319">
    <property type="entry name" value="PHENYLACETIC ACID REGULATOR-RELATED TRANSCRIPTIONAL REPRESSOR"/>
    <property type="match status" value="1"/>
</dbReference>